<evidence type="ECO:0000313" key="2">
    <source>
        <dbReference type="EMBL" id="MBL4912327.1"/>
    </source>
</evidence>
<dbReference type="Proteomes" id="UP000604898">
    <property type="component" value="Unassembled WGS sequence"/>
</dbReference>
<sequence>MFALTAELLFWIIWDFVLSYLFYFTGALLLYLFSFGKINHPLSPTRFLSRPKIRGRSVTDKPLLVGLAFYIGLFTLAIWVY</sequence>
<organism evidence="2 3">
    <name type="scientific">Shewanella schlegeliana</name>
    <dbReference type="NCBI Taxonomy" id="190308"/>
    <lineage>
        <taxon>Bacteria</taxon>
        <taxon>Pseudomonadati</taxon>
        <taxon>Pseudomonadota</taxon>
        <taxon>Gammaproteobacteria</taxon>
        <taxon>Alteromonadales</taxon>
        <taxon>Shewanellaceae</taxon>
        <taxon>Shewanella</taxon>
    </lineage>
</organism>
<proteinExistence type="predicted"/>
<evidence type="ECO:0000313" key="3">
    <source>
        <dbReference type="Proteomes" id="UP000604898"/>
    </source>
</evidence>
<protein>
    <submittedName>
        <fullName evidence="2">Uncharacterized protein</fullName>
    </submittedName>
</protein>
<evidence type="ECO:0000256" key="1">
    <source>
        <dbReference type="SAM" id="Phobius"/>
    </source>
</evidence>
<keyword evidence="3" id="KW-1185">Reference proteome</keyword>
<keyword evidence="1" id="KW-0812">Transmembrane</keyword>
<feature type="transmembrane region" description="Helical" evidence="1">
    <location>
        <begin position="12"/>
        <end position="33"/>
    </location>
</feature>
<keyword evidence="1" id="KW-0472">Membrane</keyword>
<name>A0ABS1SUU4_9GAMM</name>
<feature type="transmembrane region" description="Helical" evidence="1">
    <location>
        <begin position="62"/>
        <end position="80"/>
    </location>
</feature>
<gene>
    <name evidence="2" type="ORF">JMA39_04145</name>
</gene>
<reference evidence="2 3" key="1">
    <citation type="submission" date="2021-01" db="EMBL/GenBank/DDBJ databases">
        <title>Genome sequence of Shewanella schlegeliana JCM 11561.</title>
        <authorList>
            <person name="Zhang H."/>
            <person name="Li C."/>
        </authorList>
    </citation>
    <scope>NUCLEOTIDE SEQUENCE [LARGE SCALE GENOMIC DNA]</scope>
    <source>
        <strain evidence="2 3">JCM 11561</strain>
    </source>
</reference>
<comment type="caution">
    <text evidence="2">The sequence shown here is derived from an EMBL/GenBank/DDBJ whole genome shotgun (WGS) entry which is preliminary data.</text>
</comment>
<dbReference type="EMBL" id="JAESVD010000002">
    <property type="protein sequence ID" value="MBL4912327.1"/>
    <property type="molecule type" value="Genomic_DNA"/>
</dbReference>
<keyword evidence="1" id="KW-1133">Transmembrane helix</keyword>
<dbReference type="RefSeq" id="WP_202720566.1">
    <property type="nucleotide sequence ID" value="NZ_BPEX01000001.1"/>
</dbReference>
<accession>A0ABS1SUU4</accession>